<gene>
    <name evidence="2" type="ORF">MBHS_03218</name>
</gene>
<organism evidence="2 3">
    <name type="scientific">Candidatus Venteria ishoeyi</name>
    <dbReference type="NCBI Taxonomy" id="1899563"/>
    <lineage>
        <taxon>Bacteria</taxon>
        <taxon>Pseudomonadati</taxon>
        <taxon>Pseudomonadota</taxon>
        <taxon>Gammaproteobacteria</taxon>
        <taxon>Thiotrichales</taxon>
        <taxon>Thiotrichaceae</taxon>
        <taxon>Venteria</taxon>
    </lineage>
</organism>
<keyword evidence="3" id="KW-1185">Reference proteome</keyword>
<dbReference type="EMBL" id="FMSV02000529">
    <property type="protein sequence ID" value="SEH07343.1"/>
    <property type="molecule type" value="Genomic_DNA"/>
</dbReference>
<evidence type="ECO:0000313" key="2">
    <source>
        <dbReference type="EMBL" id="SEH07343.1"/>
    </source>
</evidence>
<sequence length="47" mass="5212">MILLFDGDSPTGGPPPDIHKLLRSENFITSATWLVFFSIFCVVKTVT</sequence>
<name>A0A1H6FCI4_9GAMM</name>
<keyword evidence="1" id="KW-0812">Transmembrane</keyword>
<dbReference type="AlphaFoldDB" id="A0A1H6FCI4"/>
<protein>
    <submittedName>
        <fullName evidence="2">Uncharacterized protein</fullName>
    </submittedName>
</protein>
<evidence type="ECO:0000256" key="1">
    <source>
        <dbReference type="SAM" id="Phobius"/>
    </source>
</evidence>
<dbReference type="Proteomes" id="UP000236724">
    <property type="component" value="Unassembled WGS sequence"/>
</dbReference>
<accession>A0A1H6FCI4</accession>
<reference evidence="2 3" key="1">
    <citation type="submission" date="2016-10" db="EMBL/GenBank/DDBJ databases">
        <authorList>
            <person name="de Groot N.N."/>
        </authorList>
    </citation>
    <scope>NUCLEOTIDE SEQUENCE [LARGE SCALE GENOMIC DNA]</scope>
    <source>
        <strain evidence="2">MBHS1</strain>
    </source>
</reference>
<keyword evidence="1" id="KW-1133">Transmembrane helix</keyword>
<evidence type="ECO:0000313" key="3">
    <source>
        <dbReference type="Proteomes" id="UP000236724"/>
    </source>
</evidence>
<feature type="transmembrane region" description="Helical" evidence="1">
    <location>
        <begin position="27"/>
        <end position="46"/>
    </location>
</feature>
<proteinExistence type="predicted"/>
<keyword evidence="1" id="KW-0472">Membrane</keyword>